<organism evidence="1 2">
    <name type="scientific">Mycolicibacterium sarraceniae</name>
    <dbReference type="NCBI Taxonomy" id="1534348"/>
    <lineage>
        <taxon>Bacteria</taxon>
        <taxon>Bacillati</taxon>
        <taxon>Actinomycetota</taxon>
        <taxon>Actinomycetes</taxon>
        <taxon>Mycobacteriales</taxon>
        <taxon>Mycobacteriaceae</taxon>
        <taxon>Mycolicibacterium</taxon>
    </lineage>
</organism>
<dbReference type="KEGG" id="msar:MSAR_15260"/>
<dbReference type="EMBL" id="AP022595">
    <property type="protein sequence ID" value="BBY58390.1"/>
    <property type="molecule type" value="Genomic_DNA"/>
</dbReference>
<dbReference type="Proteomes" id="UP000466445">
    <property type="component" value="Chromosome"/>
</dbReference>
<dbReference type="AlphaFoldDB" id="A0A7I7SPD8"/>
<gene>
    <name evidence="1" type="ORF">MSAR_15260</name>
</gene>
<proteinExistence type="predicted"/>
<accession>A0A7I7SPD8</accession>
<evidence type="ECO:0000313" key="2">
    <source>
        <dbReference type="Proteomes" id="UP000466445"/>
    </source>
</evidence>
<evidence type="ECO:0000313" key="1">
    <source>
        <dbReference type="EMBL" id="BBY58390.1"/>
    </source>
</evidence>
<protein>
    <submittedName>
        <fullName evidence="1">Uncharacterized protein</fullName>
    </submittedName>
</protein>
<reference evidence="1 2" key="1">
    <citation type="journal article" date="2019" name="Emerg. Microbes Infect.">
        <title>Comprehensive subspecies identification of 175 nontuberculous mycobacteria species based on 7547 genomic profiles.</title>
        <authorList>
            <person name="Matsumoto Y."/>
            <person name="Kinjo T."/>
            <person name="Motooka D."/>
            <person name="Nabeya D."/>
            <person name="Jung N."/>
            <person name="Uechi K."/>
            <person name="Horii T."/>
            <person name="Iida T."/>
            <person name="Fujita J."/>
            <person name="Nakamura S."/>
        </authorList>
    </citation>
    <scope>NUCLEOTIDE SEQUENCE [LARGE SCALE GENOMIC DNA]</scope>
    <source>
        <strain evidence="1 2">JCM 30395</strain>
    </source>
</reference>
<sequence length="70" mass="7935">MCGPVEIARTQALQHVGDRILGQQHPAQHRLLRGKILRRLATEVLGRRRTAHPGLTEIVNDRHRFVPTSV</sequence>
<name>A0A7I7SPD8_9MYCO</name>
<keyword evidence="2" id="KW-1185">Reference proteome</keyword>